<organism evidence="1 2">
    <name type="scientific">Pleurodeles waltl</name>
    <name type="common">Iberian ribbed newt</name>
    <dbReference type="NCBI Taxonomy" id="8319"/>
    <lineage>
        <taxon>Eukaryota</taxon>
        <taxon>Metazoa</taxon>
        <taxon>Chordata</taxon>
        <taxon>Craniata</taxon>
        <taxon>Vertebrata</taxon>
        <taxon>Euteleostomi</taxon>
        <taxon>Amphibia</taxon>
        <taxon>Batrachia</taxon>
        <taxon>Caudata</taxon>
        <taxon>Salamandroidea</taxon>
        <taxon>Salamandridae</taxon>
        <taxon>Pleurodelinae</taxon>
        <taxon>Pleurodeles</taxon>
    </lineage>
</organism>
<proteinExistence type="predicted"/>
<dbReference type="Proteomes" id="UP001066276">
    <property type="component" value="Chromosome 1_2"/>
</dbReference>
<feature type="non-terminal residue" evidence="1">
    <location>
        <position position="51"/>
    </location>
</feature>
<protein>
    <submittedName>
        <fullName evidence="1">Uncharacterized protein</fullName>
    </submittedName>
</protein>
<evidence type="ECO:0000313" key="1">
    <source>
        <dbReference type="EMBL" id="KAJ1209943.1"/>
    </source>
</evidence>
<evidence type="ECO:0000313" key="2">
    <source>
        <dbReference type="Proteomes" id="UP001066276"/>
    </source>
</evidence>
<name>A0AAV7W7G9_PLEWA</name>
<accession>A0AAV7W7G9</accession>
<dbReference type="EMBL" id="JANPWB010000002">
    <property type="protein sequence ID" value="KAJ1209943.1"/>
    <property type="molecule type" value="Genomic_DNA"/>
</dbReference>
<reference evidence="1" key="1">
    <citation type="journal article" date="2022" name="bioRxiv">
        <title>Sequencing and chromosome-scale assembly of the giantPleurodeles waltlgenome.</title>
        <authorList>
            <person name="Brown T."/>
            <person name="Elewa A."/>
            <person name="Iarovenko S."/>
            <person name="Subramanian E."/>
            <person name="Araus A.J."/>
            <person name="Petzold A."/>
            <person name="Susuki M."/>
            <person name="Suzuki K.-i.T."/>
            <person name="Hayashi T."/>
            <person name="Toyoda A."/>
            <person name="Oliveira C."/>
            <person name="Osipova E."/>
            <person name="Leigh N.D."/>
            <person name="Simon A."/>
            <person name="Yun M.H."/>
        </authorList>
    </citation>
    <scope>NUCLEOTIDE SEQUENCE</scope>
    <source>
        <strain evidence="1">20211129_DDA</strain>
        <tissue evidence="1">Liver</tissue>
    </source>
</reference>
<keyword evidence="2" id="KW-1185">Reference proteome</keyword>
<comment type="caution">
    <text evidence="1">The sequence shown here is derived from an EMBL/GenBank/DDBJ whole genome shotgun (WGS) entry which is preliminary data.</text>
</comment>
<sequence>GLPLGVLNLAKIKPYQRGFFCNDDSIQYLFHPSTITSTVLYTVGFTLPILS</sequence>
<dbReference type="AlphaFoldDB" id="A0AAV7W7G9"/>
<gene>
    <name evidence="1" type="ORF">NDU88_005312</name>
</gene>
<feature type="non-terminal residue" evidence="1">
    <location>
        <position position="1"/>
    </location>
</feature>